<dbReference type="Proteomes" id="UP001549106">
    <property type="component" value="Unassembled WGS sequence"/>
</dbReference>
<dbReference type="Pfam" id="PF13416">
    <property type="entry name" value="SBP_bac_8"/>
    <property type="match status" value="1"/>
</dbReference>
<dbReference type="InterPro" id="IPR006059">
    <property type="entry name" value="SBP"/>
</dbReference>
<feature type="signal peptide" evidence="1">
    <location>
        <begin position="1"/>
        <end position="27"/>
    </location>
</feature>
<sequence>MKMKKLTAMGMAALMAATMIPAVPVMAEGEGKVYYLNFKPEADEAWQNLAKAYTEETGTEVTVVTAASGQYETTLQSEMAKSDAPTLFQVNGPVGLKNWKDYCYDLKDSEIYSQLTSDAYALKDGESVPGIAYVIESYGLIVNKTLLEKAGYTLDDIKSYDQLKTVADDIQSKKDELGIKGAFTSAGMDASSDWRFKTHLANLPIYYEYKDEGVDDAAELKGTYLENYKNLFDLYITDSTCDPAELSAKTADDSRNEFVNSEAVFYQNGSWEYAELAKTFSDEELAMIPIYFGVDDENQGLATGTENYWCVNKNASEEDIQATLDFMNWCVTSETGTKSMAEDMGFTIPFKTAVAPTNVFVKQDLENTEAGLTPVSWNFTTMPSEEWKNGVGTALTAYAAETGSWDDVVSAFVDNWAMEKALTE</sequence>
<proteinExistence type="predicted"/>
<gene>
    <name evidence="2" type="ORF">ABID24_002080</name>
</gene>
<dbReference type="SUPFAM" id="SSF53850">
    <property type="entry name" value="Periplasmic binding protein-like II"/>
    <property type="match status" value="1"/>
</dbReference>
<dbReference type="Gene3D" id="3.40.190.10">
    <property type="entry name" value="Periplasmic binding protein-like II"/>
    <property type="match status" value="2"/>
</dbReference>
<reference evidence="2 3" key="1">
    <citation type="submission" date="2024-06" db="EMBL/GenBank/DDBJ databases">
        <title>Genomic Encyclopedia of Type Strains, Phase IV (KMG-IV): sequencing the most valuable type-strain genomes for metagenomic binning, comparative biology and taxonomic classification.</title>
        <authorList>
            <person name="Goeker M."/>
        </authorList>
    </citation>
    <scope>NUCLEOTIDE SEQUENCE [LARGE SCALE GENOMIC DNA]</scope>
    <source>
        <strain evidence="2 3">DSM 29492</strain>
    </source>
</reference>
<evidence type="ECO:0000313" key="2">
    <source>
        <dbReference type="EMBL" id="MET3750827.1"/>
    </source>
</evidence>
<dbReference type="EMBL" id="JBEPMJ010000014">
    <property type="protein sequence ID" value="MET3750827.1"/>
    <property type="molecule type" value="Genomic_DNA"/>
</dbReference>
<protein>
    <submittedName>
        <fullName evidence="2">Raffinose/stachyose/melibiose transport system substrate-binding protein</fullName>
    </submittedName>
</protein>
<dbReference type="PANTHER" id="PTHR43649">
    <property type="entry name" value="ARABINOSE-BINDING PROTEIN-RELATED"/>
    <property type="match status" value="1"/>
</dbReference>
<dbReference type="InterPro" id="IPR050490">
    <property type="entry name" value="Bact_solute-bd_prot1"/>
</dbReference>
<organism evidence="2 3">
    <name type="scientific">Blautia caecimuris</name>
    <dbReference type="NCBI Taxonomy" id="1796615"/>
    <lineage>
        <taxon>Bacteria</taxon>
        <taxon>Bacillati</taxon>
        <taxon>Bacillota</taxon>
        <taxon>Clostridia</taxon>
        <taxon>Lachnospirales</taxon>
        <taxon>Lachnospiraceae</taxon>
        <taxon>Blautia</taxon>
    </lineage>
</organism>
<evidence type="ECO:0000256" key="1">
    <source>
        <dbReference type="SAM" id="SignalP"/>
    </source>
</evidence>
<keyword evidence="1" id="KW-0732">Signal</keyword>
<name>A0ABV2M5S1_9FIRM</name>
<dbReference type="PANTHER" id="PTHR43649:SF12">
    <property type="entry name" value="DIACETYLCHITOBIOSE BINDING PROTEIN DASA"/>
    <property type="match status" value="1"/>
</dbReference>
<keyword evidence="3" id="KW-1185">Reference proteome</keyword>
<accession>A0ABV2M5S1</accession>
<evidence type="ECO:0000313" key="3">
    <source>
        <dbReference type="Proteomes" id="UP001549106"/>
    </source>
</evidence>
<dbReference type="RefSeq" id="WP_257464783.1">
    <property type="nucleotide sequence ID" value="NZ_BAABXP010000001.1"/>
</dbReference>
<comment type="caution">
    <text evidence="2">The sequence shown here is derived from an EMBL/GenBank/DDBJ whole genome shotgun (WGS) entry which is preliminary data.</text>
</comment>
<feature type="chain" id="PRO_5046082570" evidence="1">
    <location>
        <begin position="28"/>
        <end position="424"/>
    </location>
</feature>